<accession>A0A7C3SJK7</accession>
<feature type="domain" description="ParB-like catalytic effector" evidence="1">
    <location>
        <begin position="13"/>
        <end position="162"/>
    </location>
</feature>
<evidence type="ECO:0000259" key="1">
    <source>
        <dbReference type="Pfam" id="PF24392"/>
    </source>
</evidence>
<dbReference type="EMBL" id="DTHB01000053">
    <property type="protein sequence ID" value="HGB15302.1"/>
    <property type="molecule type" value="Genomic_DNA"/>
</dbReference>
<organism evidence="2">
    <name type="scientific">Desulfobacca acetoxidans</name>
    <dbReference type="NCBI Taxonomy" id="60893"/>
    <lineage>
        <taxon>Bacteria</taxon>
        <taxon>Pseudomonadati</taxon>
        <taxon>Thermodesulfobacteriota</taxon>
        <taxon>Desulfobaccia</taxon>
        <taxon>Desulfobaccales</taxon>
        <taxon>Desulfobaccaceae</taxon>
        <taxon>Desulfobacca</taxon>
    </lineage>
</organism>
<dbReference type="InterPro" id="IPR057241">
    <property type="entry name" value="Parb-CE"/>
</dbReference>
<proteinExistence type="predicted"/>
<sequence length="208" mass="24389">MNIIAIQHHSIQDLIDRLRRVPLLRQPDILVYQKALITLECIHTDFLHPPQNYIWLAELRKVQNLRWGLAAHGVDLFHLDGFVTYMVREEDGKEATYDVYPPIVEESIEADGTVALLINDGMHRVYLARLEWVVPQVAYVRGIPKEYPYYAYPRPQKWEGIDILAENPDPQTYLKKCHRVQDNKRLYRDFQAVFKNVGRSRSQLLGPK</sequence>
<dbReference type="Pfam" id="PF24392">
    <property type="entry name" value="Parb-CE"/>
    <property type="match status" value="1"/>
</dbReference>
<comment type="caution">
    <text evidence="2">The sequence shown here is derived from an EMBL/GenBank/DDBJ whole genome shotgun (WGS) entry which is preliminary data.</text>
</comment>
<gene>
    <name evidence="2" type="ORF">ENV62_08720</name>
</gene>
<protein>
    <recommendedName>
        <fullName evidence="1">ParB-like catalytic effector domain-containing protein</fullName>
    </recommendedName>
</protein>
<evidence type="ECO:0000313" key="2">
    <source>
        <dbReference type="EMBL" id="HGB15302.1"/>
    </source>
</evidence>
<dbReference type="AlphaFoldDB" id="A0A7C3SJK7"/>
<reference evidence="2" key="1">
    <citation type="journal article" date="2020" name="mSystems">
        <title>Genome- and Community-Level Interaction Insights into Carbon Utilization and Element Cycling Functions of Hydrothermarchaeota in Hydrothermal Sediment.</title>
        <authorList>
            <person name="Zhou Z."/>
            <person name="Liu Y."/>
            <person name="Xu W."/>
            <person name="Pan J."/>
            <person name="Luo Z.H."/>
            <person name="Li M."/>
        </authorList>
    </citation>
    <scope>NUCLEOTIDE SEQUENCE [LARGE SCALE GENOMIC DNA]</scope>
    <source>
        <strain evidence="2">SpSt-776</strain>
    </source>
</reference>
<name>A0A7C3SJK7_9BACT</name>